<feature type="domain" description="Probable transposase IS891/IS1136/IS1341" evidence="5">
    <location>
        <begin position="191"/>
        <end position="295"/>
    </location>
</feature>
<sequence>MTTEATMEATGHCRYAYRLRLSSTARTALEVEWDRLRWVWNECVAKSKAVHVHNRATGEKSTCGPVQLAAMLTEARARTPWLREGACVPQQQLIRDFGKSRAKALKDIKARLPMGQRVGMPKYKKKREALPTLEYTRRGFRLKDGRLHLAGGIVVRPVWSRELPKPPSSVRVYRDAVGHWWASFVVPTVTEHLPETGRVIGIDWGVKETATTTSDDHDLPHAQHGKTAAQKLAKYQRMMTRRRPAKGQAASKGYREAKRQTAKLHRQVAAQRQDAGRKWAKKVVRDHDALAVEDFRPKFLAKSTMARKAADAAISATKKALTEMGRKHGRDVRLVHPAHTTMDCAQCGARTKHALPLSERTYACTACGAVSPRDKNSARVMLIRAGLQPGWC</sequence>
<dbReference type="KEGG" id="sgv:B1H19_17835"/>
<evidence type="ECO:0000256" key="1">
    <source>
        <dbReference type="ARBA" id="ARBA00008761"/>
    </source>
</evidence>
<keyword evidence="2" id="KW-0815">Transposition</keyword>
<evidence type="ECO:0000256" key="4">
    <source>
        <dbReference type="ARBA" id="ARBA00023172"/>
    </source>
</evidence>
<dbReference type="Pfam" id="PF01385">
    <property type="entry name" value="OrfB_IS605"/>
    <property type="match status" value="1"/>
</dbReference>
<evidence type="ECO:0000313" key="7">
    <source>
        <dbReference type="EMBL" id="ARF55793.1"/>
    </source>
</evidence>
<feature type="domain" description="Cas12f1-like TNB" evidence="6">
    <location>
        <begin position="319"/>
        <end position="380"/>
    </location>
</feature>
<dbReference type="AlphaFoldDB" id="A0A1V0TSB9"/>
<accession>A0A1V0TSB9</accession>
<name>A0A1V0TSB9_9ACTN</name>
<dbReference type="Pfam" id="PF07282">
    <property type="entry name" value="Cas12f1-like_TNB"/>
    <property type="match status" value="1"/>
</dbReference>
<dbReference type="GO" id="GO:0003677">
    <property type="term" value="F:DNA binding"/>
    <property type="evidence" value="ECO:0007669"/>
    <property type="project" value="UniProtKB-KW"/>
</dbReference>
<dbReference type="EMBL" id="CP020569">
    <property type="protein sequence ID" value="ARF55793.1"/>
    <property type="molecule type" value="Genomic_DNA"/>
</dbReference>
<dbReference type="InterPro" id="IPR010095">
    <property type="entry name" value="Cas12f1-like_TNB"/>
</dbReference>
<protein>
    <submittedName>
        <fullName evidence="7">Transposase</fullName>
    </submittedName>
</protein>
<evidence type="ECO:0000259" key="5">
    <source>
        <dbReference type="Pfam" id="PF01385"/>
    </source>
</evidence>
<keyword evidence="8" id="KW-1185">Reference proteome</keyword>
<evidence type="ECO:0000256" key="3">
    <source>
        <dbReference type="ARBA" id="ARBA00023125"/>
    </source>
</evidence>
<reference evidence="7 8" key="1">
    <citation type="submission" date="2017-04" db="EMBL/GenBank/DDBJ databases">
        <title>Complete Genome Sequence of Streptomyces gilvosporeus F607, a Capable Producer of Natamycin.</title>
        <authorList>
            <person name="Zong G."/>
            <person name="Zhong C."/>
            <person name="Fu J."/>
            <person name="Qin R."/>
            <person name="Cao G."/>
        </authorList>
    </citation>
    <scope>NUCLEOTIDE SEQUENCE [LARGE SCALE GENOMIC DNA]</scope>
    <source>
        <strain evidence="7 8">F607</strain>
    </source>
</reference>
<proteinExistence type="inferred from homology"/>
<evidence type="ECO:0000256" key="2">
    <source>
        <dbReference type="ARBA" id="ARBA00022578"/>
    </source>
</evidence>
<organism evidence="7 8">
    <name type="scientific">Streptomyces gilvosporeus</name>
    <dbReference type="NCBI Taxonomy" id="553510"/>
    <lineage>
        <taxon>Bacteria</taxon>
        <taxon>Bacillati</taxon>
        <taxon>Actinomycetota</taxon>
        <taxon>Actinomycetes</taxon>
        <taxon>Kitasatosporales</taxon>
        <taxon>Streptomycetaceae</taxon>
        <taxon>Streptomyces</taxon>
    </lineage>
</organism>
<dbReference type="Proteomes" id="UP000192726">
    <property type="component" value="Chromosome"/>
</dbReference>
<evidence type="ECO:0000313" key="8">
    <source>
        <dbReference type="Proteomes" id="UP000192726"/>
    </source>
</evidence>
<dbReference type="InterPro" id="IPR001959">
    <property type="entry name" value="Transposase"/>
</dbReference>
<dbReference type="GO" id="GO:0032196">
    <property type="term" value="P:transposition"/>
    <property type="evidence" value="ECO:0007669"/>
    <property type="project" value="UniProtKB-KW"/>
</dbReference>
<comment type="similarity">
    <text evidence="1">In the C-terminal section; belongs to the transposase 35 family.</text>
</comment>
<keyword evidence="4" id="KW-0233">DNA recombination</keyword>
<evidence type="ECO:0000259" key="6">
    <source>
        <dbReference type="Pfam" id="PF07282"/>
    </source>
</evidence>
<dbReference type="OrthoDB" id="6230307at2"/>
<dbReference type="GO" id="GO:0006310">
    <property type="term" value="P:DNA recombination"/>
    <property type="evidence" value="ECO:0007669"/>
    <property type="project" value="UniProtKB-KW"/>
</dbReference>
<dbReference type="NCBIfam" id="NF040570">
    <property type="entry name" value="guided_TnpB"/>
    <property type="match status" value="1"/>
</dbReference>
<dbReference type="STRING" id="553510.B1H19_17835"/>
<keyword evidence="3" id="KW-0238">DNA-binding</keyword>
<gene>
    <name evidence="7" type="ORF">B1H19_17835</name>
</gene>